<name>A0A1I4ZF25_9GAMM</name>
<reference evidence="3" key="1">
    <citation type="submission" date="2016-10" db="EMBL/GenBank/DDBJ databases">
        <authorList>
            <person name="Varghese N."/>
            <person name="Submissions S."/>
        </authorList>
    </citation>
    <scope>NUCLEOTIDE SEQUENCE [LARGE SCALE GENOMIC DNA]</scope>
    <source>
        <strain evidence="3">CGMCC 1.6775</strain>
    </source>
</reference>
<dbReference type="RefSeq" id="WP_092005960.1">
    <property type="nucleotide sequence ID" value="NZ_FOUR01000009.1"/>
</dbReference>
<dbReference type="InterPro" id="IPR037401">
    <property type="entry name" value="SnoaL-like"/>
</dbReference>
<evidence type="ECO:0000313" key="3">
    <source>
        <dbReference type="Proteomes" id="UP000199339"/>
    </source>
</evidence>
<dbReference type="InterPro" id="IPR032710">
    <property type="entry name" value="NTF2-like_dom_sf"/>
</dbReference>
<gene>
    <name evidence="2" type="ORF">SAMN04487961_3193</name>
</gene>
<dbReference type="AlphaFoldDB" id="A0A1I4ZF25"/>
<evidence type="ECO:0000259" key="1">
    <source>
        <dbReference type="Pfam" id="PF12680"/>
    </source>
</evidence>
<dbReference type="SUPFAM" id="SSF54427">
    <property type="entry name" value="NTF2-like"/>
    <property type="match status" value="1"/>
</dbReference>
<dbReference type="Gene3D" id="3.10.450.50">
    <property type="match status" value="1"/>
</dbReference>
<feature type="domain" description="SnoaL-like" evidence="1">
    <location>
        <begin position="24"/>
        <end position="124"/>
    </location>
</feature>
<dbReference type="Proteomes" id="UP000199339">
    <property type="component" value="Unassembled WGS sequence"/>
</dbReference>
<evidence type="ECO:0000313" key="2">
    <source>
        <dbReference type="EMBL" id="SFN48480.1"/>
    </source>
</evidence>
<protein>
    <submittedName>
        <fullName evidence="2">Limonene-1,2-epoxide hydrolase</fullName>
    </submittedName>
</protein>
<dbReference type="OrthoDB" id="1115105at2"/>
<dbReference type="GO" id="GO:0016787">
    <property type="term" value="F:hydrolase activity"/>
    <property type="evidence" value="ECO:0007669"/>
    <property type="project" value="UniProtKB-KW"/>
</dbReference>
<accession>A0A1I4ZF25</accession>
<proteinExistence type="predicted"/>
<organism evidence="2 3">
    <name type="scientific">Marinobacter pelagius</name>
    <dbReference type="NCBI Taxonomy" id="379482"/>
    <lineage>
        <taxon>Bacteria</taxon>
        <taxon>Pseudomonadati</taxon>
        <taxon>Pseudomonadota</taxon>
        <taxon>Gammaproteobacteria</taxon>
        <taxon>Pseudomonadales</taxon>
        <taxon>Marinobacteraceae</taxon>
        <taxon>Marinobacter</taxon>
    </lineage>
</organism>
<keyword evidence="3" id="KW-1185">Reference proteome</keyword>
<dbReference type="EMBL" id="FOUR01000009">
    <property type="protein sequence ID" value="SFN48480.1"/>
    <property type="molecule type" value="Genomic_DNA"/>
</dbReference>
<keyword evidence="2" id="KW-0378">Hydrolase</keyword>
<sequence length="155" mass="17280">MSTASAIEVGNKNSAVPATIEHFKALFNELDKGNLNKLQAVYSEGIRFQDPFGRVTGLDELTHYFAGAYKNVISCRFEFEPAVANGASVALPWVMKLRHRRIRGGREISVDGISHLEIEDGRVSFHRDYFDAGQLLYENLPALGRVVRWIKGQAG</sequence>
<dbReference type="Pfam" id="PF12680">
    <property type="entry name" value="SnoaL_2"/>
    <property type="match status" value="1"/>
</dbReference>